<feature type="non-terminal residue" evidence="1">
    <location>
        <position position="1"/>
    </location>
</feature>
<accession>A0AAD8B3R7</accession>
<evidence type="ECO:0000313" key="1">
    <source>
        <dbReference type="EMBL" id="KAK0047502.1"/>
    </source>
</evidence>
<reference evidence="1" key="1">
    <citation type="journal article" date="2023" name="PLoS Negl. Trop. Dis.">
        <title>A genome sequence for Biomphalaria pfeifferi, the major vector snail for the human-infecting parasite Schistosoma mansoni.</title>
        <authorList>
            <person name="Bu L."/>
            <person name="Lu L."/>
            <person name="Laidemitt M.R."/>
            <person name="Zhang S.M."/>
            <person name="Mutuku M."/>
            <person name="Mkoji G."/>
            <person name="Steinauer M."/>
            <person name="Loker E.S."/>
        </authorList>
    </citation>
    <scope>NUCLEOTIDE SEQUENCE</scope>
    <source>
        <strain evidence="1">KasaAsao</strain>
    </source>
</reference>
<dbReference type="SUPFAM" id="SSF50965">
    <property type="entry name" value="Galactose oxidase, central domain"/>
    <property type="match status" value="1"/>
</dbReference>
<dbReference type="AlphaFoldDB" id="A0AAD8B3R7"/>
<evidence type="ECO:0000313" key="2">
    <source>
        <dbReference type="Proteomes" id="UP001233172"/>
    </source>
</evidence>
<organism evidence="1 2">
    <name type="scientific">Biomphalaria pfeifferi</name>
    <name type="common">Bloodfluke planorb</name>
    <name type="synonym">Freshwater snail</name>
    <dbReference type="NCBI Taxonomy" id="112525"/>
    <lineage>
        <taxon>Eukaryota</taxon>
        <taxon>Metazoa</taxon>
        <taxon>Spiralia</taxon>
        <taxon>Lophotrochozoa</taxon>
        <taxon>Mollusca</taxon>
        <taxon>Gastropoda</taxon>
        <taxon>Heterobranchia</taxon>
        <taxon>Euthyneura</taxon>
        <taxon>Panpulmonata</taxon>
        <taxon>Hygrophila</taxon>
        <taxon>Lymnaeoidea</taxon>
        <taxon>Planorbidae</taxon>
        <taxon>Biomphalaria</taxon>
    </lineage>
</organism>
<sequence length="237" mass="27349">SFSDIELVGVLADNNQVSNTYLETSELETWERLPRCPLHTQIENVTVFDNELYVITSTDNESLIFVFRNRKWKFVIDLPNKDFTVISKGSFIYAIDGTSSSVKCVSPRETPVLHSEFKFPDMMRNPESALDFDKSILTFCSTDSDERATVFCLVVPEHKWADNGHLDVSAELGGFRNETSYFILQRDGSISQVLRKQDDSIDFIFLQRLWSIQSALRVAFIYRDILEVFFKYIFGEC</sequence>
<protein>
    <submittedName>
        <fullName evidence="1">Kelch-like protein 8</fullName>
    </submittedName>
</protein>
<keyword evidence="2" id="KW-1185">Reference proteome</keyword>
<name>A0AAD8B3R7_BIOPF</name>
<dbReference type="Proteomes" id="UP001233172">
    <property type="component" value="Unassembled WGS sequence"/>
</dbReference>
<proteinExistence type="predicted"/>
<reference evidence="1" key="2">
    <citation type="submission" date="2023-04" db="EMBL/GenBank/DDBJ databases">
        <authorList>
            <person name="Bu L."/>
            <person name="Lu L."/>
            <person name="Laidemitt M.R."/>
            <person name="Zhang S.M."/>
            <person name="Mutuku M."/>
            <person name="Mkoji G."/>
            <person name="Steinauer M."/>
            <person name="Loker E.S."/>
        </authorList>
    </citation>
    <scope>NUCLEOTIDE SEQUENCE</scope>
    <source>
        <strain evidence="1">KasaAsao</strain>
        <tissue evidence="1">Whole Snail</tissue>
    </source>
</reference>
<gene>
    <name evidence="1" type="ORF">Bpfe_023054</name>
</gene>
<comment type="caution">
    <text evidence="1">The sequence shown here is derived from an EMBL/GenBank/DDBJ whole genome shotgun (WGS) entry which is preliminary data.</text>
</comment>
<dbReference type="EMBL" id="JASAOG010000150">
    <property type="protein sequence ID" value="KAK0047502.1"/>
    <property type="molecule type" value="Genomic_DNA"/>
</dbReference>
<dbReference type="InterPro" id="IPR011043">
    <property type="entry name" value="Gal_Oxase/kelch_b-propeller"/>
</dbReference>